<gene>
    <name evidence="2" type="ORF">DJ013_17015</name>
</gene>
<dbReference type="OrthoDB" id="594893at2"/>
<dbReference type="GO" id="GO:1900376">
    <property type="term" value="P:regulation of secondary metabolite biosynthetic process"/>
    <property type="evidence" value="ECO:0007669"/>
    <property type="project" value="TreeGrafter"/>
</dbReference>
<dbReference type="PANTHER" id="PTHR33202:SF22">
    <property type="entry name" value="HYDROGEN PEROXIDE SENSITIVE REPRESSOR"/>
    <property type="match status" value="1"/>
</dbReference>
<reference evidence="2 3" key="1">
    <citation type="submission" date="2018-05" db="EMBL/GenBank/DDBJ databases">
        <title>Complete genome sequence of Arcticibacterium luteifluviistationis SM1504T, a cytophagaceae bacterium isolated from Arctic surface seawater.</title>
        <authorList>
            <person name="Li Y."/>
            <person name="Qin Q.-L."/>
        </authorList>
    </citation>
    <scope>NUCLEOTIDE SEQUENCE [LARGE SCALE GENOMIC DNA]</scope>
    <source>
        <strain evidence="2 3">SM1504</strain>
    </source>
</reference>
<dbReference type="GO" id="GO:0008270">
    <property type="term" value="F:zinc ion binding"/>
    <property type="evidence" value="ECO:0007669"/>
    <property type="project" value="TreeGrafter"/>
</dbReference>
<dbReference type="SUPFAM" id="SSF46785">
    <property type="entry name" value="Winged helix' DNA-binding domain"/>
    <property type="match status" value="1"/>
</dbReference>
<comment type="cofactor">
    <cofactor evidence="1">
        <name>Zn(2+)</name>
        <dbReference type="ChEBI" id="CHEBI:29105"/>
    </cofactor>
    <text evidence="1">Binds 1 zinc ion per subunit.</text>
</comment>
<keyword evidence="1" id="KW-0862">Zinc</keyword>
<dbReference type="AlphaFoldDB" id="A0A2Z4GF38"/>
<dbReference type="InterPro" id="IPR002481">
    <property type="entry name" value="FUR"/>
</dbReference>
<dbReference type="Pfam" id="PF01475">
    <property type="entry name" value="FUR"/>
    <property type="match status" value="1"/>
</dbReference>
<proteinExistence type="predicted"/>
<dbReference type="GO" id="GO:0003700">
    <property type="term" value="F:DNA-binding transcription factor activity"/>
    <property type="evidence" value="ECO:0007669"/>
    <property type="project" value="InterPro"/>
</dbReference>
<dbReference type="KEGG" id="als:DJ013_17015"/>
<feature type="binding site" evidence="1">
    <location>
        <position position="96"/>
    </location>
    <ligand>
        <name>Zn(2+)</name>
        <dbReference type="ChEBI" id="CHEBI:29105"/>
    </ligand>
</feature>
<dbReference type="InterPro" id="IPR036388">
    <property type="entry name" value="WH-like_DNA-bd_sf"/>
</dbReference>
<dbReference type="RefSeq" id="WP_111373149.1">
    <property type="nucleotide sequence ID" value="NZ_CP029480.1"/>
</dbReference>
<dbReference type="InterPro" id="IPR036390">
    <property type="entry name" value="WH_DNA-bd_sf"/>
</dbReference>
<evidence type="ECO:0000313" key="3">
    <source>
        <dbReference type="Proteomes" id="UP000249873"/>
    </source>
</evidence>
<keyword evidence="1" id="KW-0479">Metal-binding</keyword>
<dbReference type="Gene3D" id="1.10.10.10">
    <property type="entry name" value="Winged helix-like DNA-binding domain superfamily/Winged helix DNA-binding domain"/>
    <property type="match status" value="1"/>
</dbReference>
<organism evidence="2 3">
    <name type="scientific">Arcticibacterium luteifluviistationis</name>
    <dbReference type="NCBI Taxonomy" id="1784714"/>
    <lineage>
        <taxon>Bacteria</taxon>
        <taxon>Pseudomonadati</taxon>
        <taxon>Bacteroidota</taxon>
        <taxon>Cytophagia</taxon>
        <taxon>Cytophagales</taxon>
        <taxon>Leadbetterellaceae</taxon>
        <taxon>Arcticibacterium</taxon>
    </lineage>
</organism>
<dbReference type="GO" id="GO:0045892">
    <property type="term" value="P:negative regulation of DNA-templated transcription"/>
    <property type="evidence" value="ECO:0007669"/>
    <property type="project" value="TreeGrafter"/>
</dbReference>
<dbReference type="PANTHER" id="PTHR33202">
    <property type="entry name" value="ZINC UPTAKE REGULATION PROTEIN"/>
    <property type="match status" value="1"/>
</dbReference>
<feature type="binding site" evidence="1">
    <location>
        <position position="99"/>
    </location>
    <ligand>
        <name>Zn(2+)</name>
        <dbReference type="ChEBI" id="CHEBI:29105"/>
    </ligand>
</feature>
<dbReference type="GO" id="GO:0000976">
    <property type="term" value="F:transcription cis-regulatory region binding"/>
    <property type="evidence" value="ECO:0007669"/>
    <property type="project" value="TreeGrafter"/>
</dbReference>
<keyword evidence="3" id="KW-1185">Reference proteome</keyword>
<feature type="binding site" evidence="1">
    <location>
        <position position="135"/>
    </location>
    <ligand>
        <name>Zn(2+)</name>
        <dbReference type="ChEBI" id="CHEBI:29105"/>
    </ligand>
</feature>
<sequence>MAKILSLKAFNLRHTECREEILNTFSERSAALSHGDLEMAVDDKYDRVTIYRTLKTFLEKGIIHKILDADGGTKYALCKTECTSETHQHDHVHFKCKLCGDTTCLESTNIPTISLPSGYKREDINLLIEGSCPNCK</sequence>
<evidence type="ECO:0000256" key="1">
    <source>
        <dbReference type="PIRSR" id="PIRSR602481-1"/>
    </source>
</evidence>
<evidence type="ECO:0000313" key="2">
    <source>
        <dbReference type="EMBL" id="AWV99781.1"/>
    </source>
</evidence>
<dbReference type="EMBL" id="CP029480">
    <property type="protein sequence ID" value="AWV99781.1"/>
    <property type="molecule type" value="Genomic_DNA"/>
</dbReference>
<feature type="binding site" evidence="1">
    <location>
        <position position="132"/>
    </location>
    <ligand>
        <name>Zn(2+)</name>
        <dbReference type="ChEBI" id="CHEBI:29105"/>
    </ligand>
</feature>
<accession>A0A2Z4GF38</accession>
<dbReference type="Proteomes" id="UP000249873">
    <property type="component" value="Chromosome"/>
</dbReference>
<name>A0A2Z4GF38_9BACT</name>
<protein>
    <submittedName>
        <fullName evidence="2">Transcriptional repressor</fullName>
    </submittedName>
</protein>